<dbReference type="Gene3D" id="3.30.360.10">
    <property type="entry name" value="Dihydrodipicolinate Reductase, domain 2"/>
    <property type="match status" value="1"/>
</dbReference>
<organism evidence="2 3">
    <name type="scientific">Paenimyroides ceti</name>
    <dbReference type="NCBI Taxonomy" id="395087"/>
    <lineage>
        <taxon>Bacteria</taxon>
        <taxon>Pseudomonadati</taxon>
        <taxon>Bacteroidota</taxon>
        <taxon>Flavobacteriia</taxon>
        <taxon>Flavobacteriales</taxon>
        <taxon>Flavobacteriaceae</taxon>
        <taxon>Paenimyroides</taxon>
    </lineage>
</organism>
<dbReference type="Proteomes" id="UP001242368">
    <property type="component" value="Unassembled WGS sequence"/>
</dbReference>
<protein>
    <submittedName>
        <fullName evidence="2">Saccharopine dehydrogenase NADP-binding domain-containing protein</fullName>
    </submittedName>
</protein>
<dbReference type="InterPro" id="IPR005097">
    <property type="entry name" value="Sacchrp_dh_NADP-bd"/>
</dbReference>
<feature type="domain" description="Saccharopine dehydrogenase NADP binding" evidence="1">
    <location>
        <begin position="11"/>
        <end position="106"/>
    </location>
</feature>
<keyword evidence="3" id="KW-1185">Reference proteome</keyword>
<dbReference type="InterPro" id="IPR036291">
    <property type="entry name" value="NAD(P)-bd_dom_sf"/>
</dbReference>
<dbReference type="Pfam" id="PF03435">
    <property type="entry name" value="Sacchrp_dh_NADP"/>
    <property type="match status" value="1"/>
</dbReference>
<proteinExistence type="predicted"/>
<dbReference type="PANTHER" id="PTHR43796:SF2">
    <property type="entry name" value="CARBOXYNORSPERMIDINE SYNTHASE"/>
    <property type="match status" value="1"/>
</dbReference>
<comment type="caution">
    <text evidence="2">The sequence shown here is derived from an EMBL/GenBank/DDBJ whole genome shotgun (WGS) entry which is preliminary data.</text>
</comment>
<sequence>MKIHTMMEGKILIIGGYGAVGSTIAENLTTHYPGQIIVAGRSFTKAKKLCDKVKGNLIPYKLDSTQPIDTELLKEIELVIMCIDQIDPFWVEYCLVNGIHYIDITADKDLIEKIENLKKKQLPYRSSAILSVGLAPGITNLLAQNIMNTQSETKEINIFILLGMGEKHGDSAYKWTFDNLHKRYSIQYNGKKHLLKSFSAPKKIILKGKRTFYLFDFSDQHALLKTTKVKQIVTRMAFDSRFFTKVIYILAKTGITRIFQSPKIQKLLIHSFKKITIGSDVFGVKVTGTNKEYQMLSCSVTGNGEGKITAHTATAMALLCLNDTFPKGIHHSHEVIENIPAFLTGLKKYDASLEIKL</sequence>
<gene>
    <name evidence="2" type="ORF">QW060_06975</name>
</gene>
<evidence type="ECO:0000313" key="3">
    <source>
        <dbReference type="Proteomes" id="UP001242368"/>
    </source>
</evidence>
<evidence type="ECO:0000259" key="1">
    <source>
        <dbReference type="Pfam" id="PF03435"/>
    </source>
</evidence>
<dbReference type="PANTHER" id="PTHR43796">
    <property type="entry name" value="CARBOXYNORSPERMIDINE SYNTHASE"/>
    <property type="match status" value="1"/>
</dbReference>
<dbReference type="Gene3D" id="3.40.50.720">
    <property type="entry name" value="NAD(P)-binding Rossmann-like Domain"/>
    <property type="match status" value="1"/>
</dbReference>
<evidence type="ECO:0000313" key="2">
    <source>
        <dbReference type="EMBL" id="MDN3706873.1"/>
    </source>
</evidence>
<accession>A0ABT8CQV2</accession>
<name>A0ABT8CQV2_9FLAO</name>
<dbReference type="SUPFAM" id="SSF51735">
    <property type="entry name" value="NAD(P)-binding Rossmann-fold domains"/>
    <property type="match status" value="1"/>
</dbReference>
<dbReference type="EMBL" id="JAUFQU010000001">
    <property type="protein sequence ID" value="MDN3706873.1"/>
    <property type="molecule type" value="Genomic_DNA"/>
</dbReference>
<dbReference type="RefSeq" id="WP_290362924.1">
    <property type="nucleotide sequence ID" value="NZ_JAUFQU010000001.1"/>
</dbReference>
<reference evidence="3" key="1">
    <citation type="journal article" date="2019" name="Int. J. Syst. Evol. Microbiol.">
        <title>The Global Catalogue of Microorganisms (GCM) 10K type strain sequencing project: providing services to taxonomists for standard genome sequencing and annotation.</title>
        <authorList>
            <consortium name="The Broad Institute Genomics Platform"/>
            <consortium name="The Broad Institute Genome Sequencing Center for Infectious Disease"/>
            <person name="Wu L."/>
            <person name="Ma J."/>
        </authorList>
    </citation>
    <scope>NUCLEOTIDE SEQUENCE [LARGE SCALE GENOMIC DNA]</scope>
    <source>
        <strain evidence="3">CECT 7184</strain>
    </source>
</reference>